<evidence type="ECO:0000313" key="4">
    <source>
        <dbReference type="Proteomes" id="UP001196870"/>
    </source>
</evidence>
<dbReference type="InterPro" id="IPR005064">
    <property type="entry name" value="BUG"/>
</dbReference>
<dbReference type="PANTHER" id="PTHR42928:SF5">
    <property type="entry name" value="BLR1237 PROTEIN"/>
    <property type="match status" value="1"/>
</dbReference>
<keyword evidence="2" id="KW-0732">Signal</keyword>
<name>A0ABS5ETD0_9PROT</name>
<dbReference type="RefSeq" id="WP_211851157.1">
    <property type="nucleotide sequence ID" value="NZ_JAAGBB010000004.1"/>
</dbReference>
<gene>
    <name evidence="3" type="ORF">GXW71_04240</name>
</gene>
<dbReference type="Pfam" id="PF03401">
    <property type="entry name" value="TctC"/>
    <property type="match status" value="1"/>
</dbReference>
<dbReference type="SUPFAM" id="SSF53850">
    <property type="entry name" value="Periplasmic binding protein-like II"/>
    <property type="match status" value="1"/>
</dbReference>
<dbReference type="Gene3D" id="3.40.190.10">
    <property type="entry name" value="Periplasmic binding protein-like II"/>
    <property type="match status" value="1"/>
</dbReference>
<comment type="similarity">
    <text evidence="1">Belongs to the UPF0065 (bug) family.</text>
</comment>
<proteinExistence type="inferred from homology"/>
<organism evidence="3 4">
    <name type="scientific">Plastoroseomonas hellenica</name>
    <dbReference type="NCBI Taxonomy" id="2687306"/>
    <lineage>
        <taxon>Bacteria</taxon>
        <taxon>Pseudomonadati</taxon>
        <taxon>Pseudomonadota</taxon>
        <taxon>Alphaproteobacteria</taxon>
        <taxon>Acetobacterales</taxon>
        <taxon>Acetobacteraceae</taxon>
        <taxon>Plastoroseomonas</taxon>
    </lineage>
</organism>
<protein>
    <submittedName>
        <fullName evidence="3">Tripartite tricarboxylate transporter substrate binding protein</fullName>
    </submittedName>
</protein>
<sequence>MIHRRGLLALPAALAAAPVLAQGGFPDRPLRYIVPFPPGGLTDIMARLVAERLAAHWDRPVVVENRAGGNAMIGAEAVARAAPDGHTLLAMTMTHTVNVALFPNAPYDLLRDLAAVSVIGSLPLVVCVGAESPARDLAGLAAMARTQRVSAASSGNGTPPHLGLELFRRAAAAGEGLLHVPYRGGAPAITDLVAGHVQMVVGNLPEVLAQIRAGRLRALAVTAERRHGLIPEVPTTAEAGMPALVIGNWTGMMVPAATPAPVRGAIAGAVQAALRDPGLRARAEDGGFELLGWDEQRSARFMQDEVRRWATLVTEAGIRPD</sequence>
<reference evidence="4" key="1">
    <citation type="journal article" date="2021" name="Syst. Appl. Microbiol.">
        <title>Roseomonas hellenica sp. nov., isolated from roots of wild-growing Alkanna tinctoria.</title>
        <authorList>
            <person name="Rat A."/>
            <person name="Naranjo H.D."/>
            <person name="Lebbe L."/>
            <person name="Cnockaert M."/>
            <person name="Krigas N."/>
            <person name="Grigoriadou K."/>
            <person name="Maloupa E."/>
            <person name="Willems A."/>
        </authorList>
    </citation>
    <scope>NUCLEOTIDE SEQUENCE [LARGE SCALE GENOMIC DNA]</scope>
    <source>
        <strain evidence="4">LMG 31523</strain>
    </source>
</reference>
<comment type="caution">
    <text evidence="3">The sequence shown here is derived from an EMBL/GenBank/DDBJ whole genome shotgun (WGS) entry which is preliminary data.</text>
</comment>
<evidence type="ECO:0000256" key="2">
    <source>
        <dbReference type="SAM" id="SignalP"/>
    </source>
</evidence>
<feature type="signal peptide" evidence="2">
    <location>
        <begin position="1"/>
        <end position="21"/>
    </location>
</feature>
<keyword evidence="4" id="KW-1185">Reference proteome</keyword>
<dbReference type="CDD" id="cd13578">
    <property type="entry name" value="PBP2_Bug27"/>
    <property type="match status" value="1"/>
</dbReference>
<accession>A0ABS5ETD0</accession>
<dbReference type="InterPro" id="IPR042100">
    <property type="entry name" value="Bug_dom1"/>
</dbReference>
<dbReference type="Gene3D" id="3.40.190.150">
    <property type="entry name" value="Bordetella uptake gene, domain 1"/>
    <property type="match status" value="1"/>
</dbReference>
<evidence type="ECO:0000313" key="3">
    <source>
        <dbReference type="EMBL" id="MBR0663560.1"/>
    </source>
</evidence>
<dbReference type="PIRSF" id="PIRSF017082">
    <property type="entry name" value="YflP"/>
    <property type="match status" value="1"/>
</dbReference>
<dbReference type="EMBL" id="JAAGBB010000004">
    <property type="protein sequence ID" value="MBR0663560.1"/>
    <property type="molecule type" value="Genomic_DNA"/>
</dbReference>
<evidence type="ECO:0000256" key="1">
    <source>
        <dbReference type="ARBA" id="ARBA00006987"/>
    </source>
</evidence>
<dbReference type="PANTHER" id="PTHR42928">
    <property type="entry name" value="TRICARBOXYLATE-BINDING PROTEIN"/>
    <property type="match status" value="1"/>
</dbReference>
<feature type="chain" id="PRO_5045206080" evidence="2">
    <location>
        <begin position="22"/>
        <end position="321"/>
    </location>
</feature>
<dbReference type="Proteomes" id="UP001196870">
    <property type="component" value="Unassembled WGS sequence"/>
</dbReference>